<comment type="caution">
    <text evidence="2">The sequence shown here is derived from an EMBL/GenBank/DDBJ whole genome shotgun (WGS) entry which is preliminary data.</text>
</comment>
<name>A0A426FGC9_BIBTR</name>
<dbReference type="RefSeq" id="WP_125135259.1">
    <property type="nucleotide sequence ID" value="NZ_RRUC01000040.1"/>
</dbReference>
<gene>
    <name evidence="2" type="ORF">EIM44_09745</name>
</gene>
<organism evidence="2 3">
    <name type="scientific">Bibersteinia trehalosi</name>
    <name type="common">Pasteurella trehalosi</name>
    <dbReference type="NCBI Taxonomy" id="47735"/>
    <lineage>
        <taxon>Bacteria</taxon>
        <taxon>Pseudomonadati</taxon>
        <taxon>Pseudomonadota</taxon>
        <taxon>Gammaproteobacteria</taxon>
        <taxon>Pasteurellales</taxon>
        <taxon>Pasteurellaceae</taxon>
        <taxon>Bibersteinia</taxon>
    </lineage>
</organism>
<feature type="domain" description="MmeI-like DNA-methyltransferase" evidence="1">
    <location>
        <begin position="13"/>
        <end position="132"/>
    </location>
</feature>
<dbReference type="EMBL" id="RRUC01000040">
    <property type="protein sequence ID" value="RRN01789.1"/>
    <property type="molecule type" value="Genomic_DNA"/>
</dbReference>
<dbReference type="Gene3D" id="3.40.50.150">
    <property type="entry name" value="Vaccinia Virus protein VP39"/>
    <property type="match status" value="1"/>
</dbReference>
<dbReference type="AlphaFoldDB" id="A0A426FGC9"/>
<proteinExistence type="predicted"/>
<accession>A0A426FGC9</accession>
<dbReference type="Proteomes" id="UP000276010">
    <property type="component" value="Unassembled WGS sequence"/>
</dbReference>
<dbReference type="Pfam" id="PF20473">
    <property type="entry name" value="MmeI_Mtase"/>
    <property type="match status" value="1"/>
</dbReference>
<protein>
    <submittedName>
        <fullName evidence="2">SAM-dependent DNA methyltransferase</fullName>
    </submittedName>
</protein>
<dbReference type="InterPro" id="IPR046816">
    <property type="entry name" value="MmeI_Mtase"/>
</dbReference>
<keyword evidence="2" id="KW-0489">Methyltransferase</keyword>
<dbReference type="SUPFAM" id="SSF53335">
    <property type="entry name" value="S-adenosyl-L-methionine-dependent methyltransferases"/>
    <property type="match status" value="1"/>
</dbReference>
<reference evidence="2 3" key="1">
    <citation type="submission" date="2018-11" db="EMBL/GenBank/DDBJ databases">
        <title>Whole genome sequence of Bibersteinia trehalosi strain OADDL-BT1 an multidrug resistant pathogen isolate.</title>
        <authorList>
            <person name="Couger M."/>
            <person name="Ramachandran A."/>
        </authorList>
    </citation>
    <scope>NUCLEOTIDE SEQUENCE [LARGE SCALE GENOMIC DNA]</scope>
    <source>
        <strain evidence="2 3">OADDL-BT1</strain>
    </source>
</reference>
<dbReference type="InterPro" id="IPR029063">
    <property type="entry name" value="SAM-dependent_MTases_sf"/>
</dbReference>
<evidence type="ECO:0000313" key="3">
    <source>
        <dbReference type="Proteomes" id="UP000276010"/>
    </source>
</evidence>
<dbReference type="GO" id="GO:0032259">
    <property type="term" value="P:methylation"/>
    <property type="evidence" value="ECO:0007669"/>
    <property type="project" value="UniProtKB-KW"/>
</dbReference>
<keyword evidence="2" id="KW-0808">Transferase</keyword>
<dbReference type="GO" id="GO:0008168">
    <property type="term" value="F:methyltransferase activity"/>
    <property type="evidence" value="ECO:0007669"/>
    <property type="project" value="UniProtKB-KW"/>
</dbReference>
<evidence type="ECO:0000259" key="1">
    <source>
        <dbReference type="Pfam" id="PF20473"/>
    </source>
</evidence>
<sequence length="205" mass="23516">MLDLVKAQTERIDATFLEPACGSGNFLAEILRRKLAVVEKQSFIGKTKKRNQYKYEFDAILAISSLYGIELLQDNVEQCHQRLLSIFNAQYQSYFPNTFQPKCLKTAEHILKKNILCGNALTMKSETIDPITKQLLPNDPLVFTEWKGIGSNIHRRDFIYQQTVETEKSGKAEINEQGQTEFFSIPIKTYPPIPFLCFLEELGND</sequence>
<evidence type="ECO:0000313" key="2">
    <source>
        <dbReference type="EMBL" id="RRN01789.1"/>
    </source>
</evidence>